<evidence type="ECO:0000313" key="3">
    <source>
        <dbReference type="Proteomes" id="UP001189429"/>
    </source>
</evidence>
<feature type="region of interest" description="Disordered" evidence="1">
    <location>
        <begin position="144"/>
        <end position="172"/>
    </location>
</feature>
<proteinExistence type="predicted"/>
<evidence type="ECO:0000256" key="1">
    <source>
        <dbReference type="SAM" id="MobiDB-lite"/>
    </source>
</evidence>
<evidence type="ECO:0008006" key="4">
    <source>
        <dbReference type="Google" id="ProtNLM"/>
    </source>
</evidence>
<organism evidence="2 3">
    <name type="scientific">Prorocentrum cordatum</name>
    <dbReference type="NCBI Taxonomy" id="2364126"/>
    <lineage>
        <taxon>Eukaryota</taxon>
        <taxon>Sar</taxon>
        <taxon>Alveolata</taxon>
        <taxon>Dinophyceae</taxon>
        <taxon>Prorocentrales</taxon>
        <taxon>Prorocentraceae</taxon>
        <taxon>Prorocentrum</taxon>
    </lineage>
</organism>
<evidence type="ECO:0000313" key="2">
    <source>
        <dbReference type="EMBL" id="CAK0867958.1"/>
    </source>
</evidence>
<sequence length="172" mass="19148">MSSEVWPSGWSGSRVVEVHKNKGSKHICDVYQGIHLDNRLSKGLKEILNDDIKPMYEARMPSCQIGAVSRRGTDFASHVVPTFIDYCKLLQLCTFILYMDWSKAFDKALRELVVGIPAECDSPTVLREIRPAGAPGVLAPGVRLRPRPSDAAVGRPRQGRAIRQKPPRQELA</sequence>
<name>A0ABN9V593_9DINO</name>
<comment type="caution">
    <text evidence="2">The sequence shown here is derived from an EMBL/GenBank/DDBJ whole genome shotgun (WGS) entry which is preliminary data.</text>
</comment>
<protein>
    <recommendedName>
        <fullName evidence="4">Reverse transcriptase domain-containing protein</fullName>
    </recommendedName>
</protein>
<dbReference type="Proteomes" id="UP001189429">
    <property type="component" value="Unassembled WGS sequence"/>
</dbReference>
<feature type="compositionally biased region" description="Basic residues" evidence="1">
    <location>
        <begin position="157"/>
        <end position="166"/>
    </location>
</feature>
<accession>A0ABN9V593</accession>
<dbReference type="EMBL" id="CAUYUJ010016697">
    <property type="protein sequence ID" value="CAK0867958.1"/>
    <property type="molecule type" value="Genomic_DNA"/>
</dbReference>
<reference evidence="2" key="1">
    <citation type="submission" date="2023-10" db="EMBL/GenBank/DDBJ databases">
        <authorList>
            <person name="Chen Y."/>
            <person name="Shah S."/>
            <person name="Dougan E. K."/>
            <person name="Thang M."/>
            <person name="Chan C."/>
        </authorList>
    </citation>
    <scope>NUCLEOTIDE SEQUENCE [LARGE SCALE GENOMIC DNA]</scope>
</reference>
<gene>
    <name evidence="2" type="ORF">PCOR1329_LOCUS54767</name>
</gene>
<keyword evidence="3" id="KW-1185">Reference proteome</keyword>